<dbReference type="Gene3D" id="2.60.120.200">
    <property type="match status" value="1"/>
</dbReference>
<dbReference type="InterPro" id="IPR008964">
    <property type="entry name" value="Invasin/intimin_cell_adhesion"/>
</dbReference>
<evidence type="ECO:0000313" key="2">
    <source>
        <dbReference type="Proteomes" id="UP001467690"/>
    </source>
</evidence>
<proteinExistence type="predicted"/>
<dbReference type="SUPFAM" id="SSF49373">
    <property type="entry name" value="Invasin/intimin cell-adhesion fragments"/>
    <property type="match status" value="1"/>
</dbReference>
<reference evidence="1 2" key="1">
    <citation type="submission" date="2024-06" db="EMBL/GenBank/DDBJ databases">
        <authorList>
            <person name="Chen R.Y."/>
        </authorList>
    </citation>
    <scope>NUCLEOTIDE SEQUENCE [LARGE SCALE GENOMIC DNA]</scope>
    <source>
        <strain evidence="1 2">D2</strain>
    </source>
</reference>
<accession>A0ABV1REX6</accession>
<keyword evidence="2" id="KW-1185">Reference proteome</keyword>
<dbReference type="InterPro" id="IPR013320">
    <property type="entry name" value="ConA-like_dom_sf"/>
</dbReference>
<dbReference type="Pfam" id="PF13385">
    <property type="entry name" value="Laminin_G_3"/>
    <property type="match status" value="1"/>
</dbReference>
<organism evidence="1 2">
    <name type="scientific">Catenovulum sediminis</name>
    <dbReference type="NCBI Taxonomy" id="1740262"/>
    <lineage>
        <taxon>Bacteria</taxon>
        <taxon>Pseudomonadati</taxon>
        <taxon>Pseudomonadota</taxon>
        <taxon>Gammaproteobacteria</taxon>
        <taxon>Alteromonadales</taxon>
        <taxon>Alteromonadaceae</taxon>
        <taxon>Catenovulum</taxon>
    </lineage>
</organism>
<sequence length="1323" mass="144526">SISDYQNQNIEPLPFLGVGQQLVMEVGGKEVELTLGQNQQLTFNNPADLHQLEGEDFLFLQLYDNQDPDNILWEYAFQMLTADTRWAGYDNIGEDGTIYVSADELEVPLQGLIVGYDEDQGPANLSWKTIGAGGGATQADSPNSASLGYSAATFTADCTAGASNTAVVQYGDTQASVGPIETVPGKSSLAIVKLNGTVVSESTTGLKTYIQGHKPLSIEVQVQDHCGNLVSDGTSVEISVEGQAIITVDEPGTVDGKVYATLIGASLPSTDNYLVVKSGEAPQIKVPFVVNPLTVQISDYIVSMEDRSVQPITVIVTDDEGDKVVDQTVTFESNGGKFKQNLATTNSEGIAIGYLHTGFHPIDDLQISARVGLAFGDTVTASVTPNTQDGSYLQASNAVVVGDETQAGHAEYTRYDGANIALAYDTQADLTINGTIGQSHEITLGTLADPNLMPLAAYHLNEAADDADTITEATGTLATNAYHTQLSNDHPSAGYSTYFNQQQSSYLSAPLTDRIKPTDGVSFRVDIKPQTQTNNAQQTADIFSMAGGAHKLTLNQDNTLSYTLYNDAGEQTVTSAPINQNQWHQVAGQYHNGQLTLQVNGTQYQQATDNSALNYGITNKGLTVGEGYTGHISSLKFFNPNSAPLVTFENNQTTQTVNLNQTSQNLTLKSTGLLNANNQQLNQLRIGVNHQGQQTYVSVISKSLFTQLSSYQFNALQPQGYPTVYQRQQYQGIPFIPMAHASFFDFSWDDAFDSLKSVAGFILPFEAIGTFYEQTNYLIDGDSRFDALELSLAGIEILTIIPIAKPLLALTKPLKLFIRPLKNSNPKFIKALGDVIGKLGDDIVKGKFDKAINLLPMMLIMGEMLSDEEARQGLMVMVNSITSADDIFAWADYLSLPADGWEGDEPPPVVFNATYDSPVMNSLPFISSAYALPKKNKKGEKVDGSKIGKIFASFADDVKDNPELLSKLVKAIGGRKGKPIISGFRSLLYNRTLLKSGIGILNIVGARHLRDLLRNKNTTQRVSGLTIIAVIAYLESRINGACDDCKPIEDFNVQTRIRDRYGSALGEFLSGGKGFFDRHSDSALFELLMIAVKHLDYELGIGGKILNVNDPVQITLLKYDGTNRSSVESTGIKLERRPDIVLQSTDVHGKQVWIEVKSYKSPYDGRSWATWHARKQTGGTNMKQLLVDRIASTDNQLDGESDLLDGNFQAARFEWWMHDFDKSPTYHSFTAADWKKLRNQFGQLKAGDSYSHASLGYKKAKDNKTFTDYVKNKGCIRPFNIQNWILSPAAKDKLLSAFKDELTTFYGYDSAPELPKLDFTKQC</sequence>
<evidence type="ECO:0000313" key="1">
    <source>
        <dbReference type="EMBL" id="MER2491257.1"/>
    </source>
</evidence>
<dbReference type="SUPFAM" id="SSF49899">
    <property type="entry name" value="Concanavalin A-like lectins/glucanases"/>
    <property type="match status" value="1"/>
</dbReference>
<dbReference type="RefSeq" id="WP_350400924.1">
    <property type="nucleotide sequence ID" value="NZ_JBELOE010000097.1"/>
</dbReference>
<protein>
    <submittedName>
        <fullName evidence="1">LamG-like jellyroll fold domain-containing protein</fullName>
    </submittedName>
</protein>
<dbReference type="Proteomes" id="UP001467690">
    <property type="component" value="Unassembled WGS sequence"/>
</dbReference>
<dbReference type="EMBL" id="JBELOE010000097">
    <property type="protein sequence ID" value="MER2491257.1"/>
    <property type="molecule type" value="Genomic_DNA"/>
</dbReference>
<dbReference type="InterPro" id="IPR013783">
    <property type="entry name" value="Ig-like_fold"/>
</dbReference>
<gene>
    <name evidence="1" type="ORF">ABS311_05105</name>
</gene>
<comment type="caution">
    <text evidence="1">The sequence shown here is derived from an EMBL/GenBank/DDBJ whole genome shotgun (WGS) entry which is preliminary data.</text>
</comment>
<feature type="non-terminal residue" evidence="1">
    <location>
        <position position="1"/>
    </location>
</feature>
<dbReference type="Gene3D" id="2.60.40.10">
    <property type="entry name" value="Immunoglobulins"/>
    <property type="match status" value="1"/>
</dbReference>
<name>A0ABV1REX6_9ALTE</name>